<organism evidence="2 3">
    <name type="scientific">Arachidicoccus rhizosphaerae</name>
    <dbReference type="NCBI Taxonomy" id="551991"/>
    <lineage>
        <taxon>Bacteria</taxon>
        <taxon>Pseudomonadati</taxon>
        <taxon>Bacteroidota</taxon>
        <taxon>Chitinophagia</taxon>
        <taxon>Chitinophagales</taxon>
        <taxon>Chitinophagaceae</taxon>
        <taxon>Arachidicoccus</taxon>
    </lineage>
</organism>
<protein>
    <submittedName>
        <fullName evidence="2">Uncharacterized protein</fullName>
    </submittedName>
</protein>
<feature type="transmembrane region" description="Helical" evidence="1">
    <location>
        <begin position="60"/>
        <end position="78"/>
    </location>
</feature>
<gene>
    <name evidence="2" type="ORF">SAMN05192529_12034</name>
</gene>
<dbReference type="AlphaFoldDB" id="A0A1H4BDZ6"/>
<dbReference type="Proteomes" id="UP000199041">
    <property type="component" value="Unassembled WGS sequence"/>
</dbReference>
<reference evidence="2 3" key="1">
    <citation type="submission" date="2016-10" db="EMBL/GenBank/DDBJ databases">
        <authorList>
            <person name="de Groot N.N."/>
        </authorList>
    </citation>
    <scope>NUCLEOTIDE SEQUENCE [LARGE SCALE GENOMIC DNA]</scope>
    <source>
        <strain evidence="2 3">Vu-144</strain>
    </source>
</reference>
<evidence type="ECO:0000313" key="2">
    <source>
        <dbReference type="EMBL" id="SEA46350.1"/>
    </source>
</evidence>
<feature type="transmembrane region" description="Helical" evidence="1">
    <location>
        <begin position="32"/>
        <end position="51"/>
    </location>
</feature>
<keyword evidence="1" id="KW-0812">Transmembrane</keyword>
<accession>A0A1H4BDZ6</accession>
<sequence length="80" mass="9331">MEFKNHCIRTFQSALNLQKKDGLQQIPTPIPATIHLILSFRIVIVLTDYLIWSTHDIKKIIIILFVFLKNVQLGFNLVQK</sequence>
<keyword evidence="1" id="KW-0472">Membrane</keyword>
<keyword evidence="3" id="KW-1185">Reference proteome</keyword>
<name>A0A1H4BDZ6_9BACT</name>
<evidence type="ECO:0000256" key="1">
    <source>
        <dbReference type="SAM" id="Phobius"/>
    </source>
</evidence>
<evidence type="ECO:0000313" key="3">
    <source>
        <dbReference type="Proteomes" id="UP000199041"/>
    </source>
</evidence>
<keyword evidence="1" id="KW-1133">Transmembrane helix</keyword>
<proteinExistence type="predicted"/>
<dbReference type="EMBL" id="FNQY01000020">
    <property type="protein sequence ID" value="SEA46350.1"/>
    <property type="molecule type" value="Genomic_DNA"/>
</dbReference>